<gene>
    <name evidence="4" type="ORF">AAE3_LOCUS1162</name>
</gene>
<keyword evidence="1" id="KW-0862">Zinc</keyword>
<evidence type="ECO:0000256" key="2">
    <source>
        <dbReference type="SAM" id="MobiDB-lite"/>
    </source>
</evidence>
<feature type="compositionally biased region" description="Low complexity" evidence="2">
    <location>
        <begin position="988"/>
        <end position="1012"/>
    </location>
</feature>
<feature type="region of interest" description="Disordered" evidence="2">
    <location>
        <begin position="51"/>
        <end position="104"/>
    </location>
</feature>
<organism evidence="4 5">
    <name type="scientific">Cyclocybe aegerita</name>
    <name type="common">Black poplar mushroom</name>
    <name type="synonym">Agrocybe aegerita</name>
    <dbReference type="NCBI Taxonomy" id="1973307"/>
    <lineage>
        <taxon>Eukaryota</taxon>
        <taxon>Fungi</taxon>
        <taxon>Dikarya</taxon>
        <taxon>Basidiomycota</taxon>
        <taxon>Agaricomycotina</taxon>
        <taxon>Agaricomycetes</taxon>
        <taxon>Agaricomycetidae</taxon>
        <taxon>Agaricales</taxon>
        <taxon>Agaricineae</taxon>
        <taxon>Bolbitiaceae</taxon>
        <taxon>Cyclocybe</taxon>
    </lineage>
</organism>
<keyword evidence="1" id="KW-0863">Zinc-finger</keyword>
<evidence type="ECO:0000313" key="5">
    <source>
        <dbReference type="Proteomes" id="UP000467700"/>
    </source>
</evidence>
<feature type="region of interest" description="Disordered" evidence="2">
    <location>
        <begin position="285"/>
        <end position="333"/>
    </location>
</feature>
<dbReference type="EMBL" id="CACVBS010000002">
    <property type="protein sequence ID" value="CAA7258587.1"/>
    <property type="molecule type" value="Genomic_DNA"/>
</dbReference>
<feature type="compositionally biased region" description="Polar residues" evidence="2">
    <location>
        <begin position="690"/>
        <end position="720"/>
    </location>
</feature>
<evidence type="ECO:0000256" key="1">
    <source>
        <dbReference type="PROSITE-ProRule" id="PRU00042"/>
    </source>
</evidence>
<feature type="region of interest" description="Disordered" evidence="2">
    <location>
        <begin position="789"/>
        <end position="868"/>
    </location>
</feature>
<keyword evidence="5" id="KW-1185">Reference proteome</keyword>
<feature type="region of interest" description="Disordered" evidence="2">
    <location>
        <begin position="1263"/>
        <end position="1315"/>
    </location>
</feature>
<feature type="region of interest" description="Disordered" evidence="2">
    <location>
        <begin position="969"/>
        <end position="1017"/>
    </location>
</feature>
<feature type="compositionally biased region" description="Low complexity" evidence="2">
    <location>
        <begin position="855"/>
        <end position="868"/>
    </location>
</feature>
<proteinExistence type="predicted"/>
<dbReference type="SMART" id="SM00355">
    <property type="entry name" value="ZnF_C2H2"/>
    <property type="match status" value="2"/>
</dbReference>
<feature type="region of interest" description="Disordered" evidence="2">
    <location>
        <begin position="658"/>
        <end position="745"/>
    </location>
</feature>
<evidence type="ECO:0000313" key="4">
    <source>
        <dbReference type="EMBL" id="CAA7258587.1"/>
    </source>
</evidence>
<feature type="compositionally biased region" description="Basic and acidic residues" evidence="2">
    <location>
        <begin position="1297"/>
        <end position="1306"/>
    </location>
</feature>
<feature type="compositionally biased region" description="Low complexity" evidence="2">
    <location>
        <begin position="676"/>
        <end position="689"/>
    </location>
</feature>
<dbReference type="PROSITE" id="PS50157">
    <property type="entry name" value="ZINC_FINGER_C2H2_2"/>
    <property type="match status" value="1"/>
</dbReference>
<accession>A0A8S0XJL0</accession>
<feature type="compositionally biased region" description="Polar residues" evidence="2">
    <location>
        <begin position="805"/>
        <end position="831"/>
    </location>
</feature>
<feature type="region of interest" description="Disordered" evidence="2">
    <location>
        <begin position="888"/>
        <end position="913"/>
    </location>
</feature>
<reference evidence="4 5" key="1">
    <citation type="submission" date="2020-01" db="EMBL/GenBank/DDBJ databases">
        <authorList>
            <person name="Gupta K D."/>
        </authorList>
    </citation>
    <scope>NUCLEOTIDE SEQUENCE [LARGE SCALE GENOMIC DNA]</scope>
</reference>
<keyword evidence="1" id="KW-0479">Metal-binding</keyword>
<name>A0A8S0XJL0_CYCAE</name>
<dbReference type="GO" id="GO:0008270">
    <property type="term" value="F:zinc ion binding"/>
    <property type="evidence" value="ECO:0007669"/>
    <property type="project" value="UniProtKB-KW"/>
</dbReference>
<dbReference type="PROSITE" id="PS00028">
    <property type="entry name" value="ZINC_FINGER_C2H2_1"/>
    <property type="match status" value="2"/>
</dbReference>
<comment type="caution">
    <text evidence="4">The sequence shown here is derived from an EMBL/GenBank/DDBJ whole genome shotgun (WGS) entry which is preliminary data.</text>
</comment>
<dbReference type="InterPro" id="IPR013087">
    <property type="entry name" value="Znf_C2H2_type"/>
</dbReference>
<protein>
    <recommendedName>
        <fullName evidence="3">C2H2-type domain-containing protein</fullName>
    </recommendedName>
</protein>
<feature type="compositionally biased region" description="Low complexity" evidence="2">
    <location>
        <begin position="323"/>
        <end position="333"/>
    </location>
</feature>
<evidence type="ECO:0000259" key="3">
    <source>
        <dbReference type="PROSITE" id="PS50157"/>
    </source>
</evidence>
<dbReference type="Gene3D" id="3.30.160.60">
    <property type="entry name" value="Classic Zinc Finger"/>
    <property type="match status" value="1"/>
</dbReference>
<dbReference type="Proteomes" id="UP000467700">
    <property type="component" value="Unassembled WGS sequence"/>
</dbReference>
<feature type="region of interest" description="Disordered" evidence="2">
    <location>
        <begin position="1197"/>
        <end position="1224"/>
    </location>
</feature>
<dbReference type="OrthoDB" id="3254002at2759"/>
<feature type="domain" description="C2H2-type" evidence="3">
    <location>
        <begin position="1112"/>
        <end position="1142"/>
    </location>
</feature>
<sequence>MSHGRPNGYPIIPERYQVNDEALHEYDRQREIHECEALIQQAQLRKQQLLGLTSSSQRPPNPMVEMEPSAGRTQEVPSGGAQTGQRQFSPYGFPASNMHSLPQAAHPSTVQPYHYAATYPYGEVWSVDQQYFGNQPGIANGAYVDPRRSQMVHIHNGHQGVGGQQQAIQMPPASPAHLSTQHASTSSLPVGVTAGRTVNQQPVHKVHPPMPRQLHASGSTQATSSTMRLGQANLPPYQPYNHFQSSGPVVTVSTSVGSGRADKGNTNTTKQDVVAFNSATPSLPPPSAAKVSAQAQIPTPPLASVPKSSSTAKQVGGAFKNNSTSSQSSAVPSPTVDYVLNCMAKVRNWAKTAPPNSLSEISESKQWRVYKDDQSMVRIVVDTKNGTEVHSTDKFFHELLAKARLMDQYGSQVQPQQTLLQTPRVPSGPQPAQVLAAVKASTEPLSAQRLVQVTLPASAPAGRPVRHQAPAQVPAAAVITIPTTPAVRPSSPMKDVPKTLVGNNWRSPRDANLKHLARDILLALKRPAEPDERPAKRQAVESMVLAQEGAGGLDTAVPVTVPVERPAIVSAVSASTTTTVPAPAVSGAPVSETPHMQAVGSVPAATVTTTHPTSQSAAATVTQAVNAAYAANDQTQLPSSFKGSAAIPNTAMRLVPGQASTSAVEPLPLPPSRNPTSASTAATSKSTTAPRQQATDKQPTATIQPQTTVPAPSSLSTPYGTPTRPFLSGSFQTQPPVTEPTPSPAVGTMPAPAPSYNYFHSGATPYHMLSTMSAQPMFQRSQAVFSISSAPSASKPPPKVDLSTLKKNPASTPGSSKTKVPSTHTSSSTNAPKVANLVDAIESRTSGKALPRKTNLANSSSLKSVASASRVTPLQAASSAVIDLTSPEPGPAALQKKEPLFLPSPSPEPRMSSRRDSVSSIEEIESLALPPGATKARHQKTKARRKIPYILVPPPPDYLVALREYERKKAERRVAPSGSEIVIRRRTTTNATASASTSASADQSRSGSSSRAGVEDQWNYYPLESRPDSESSADPAEREAIQLACTRVQEMSCRWNGCDVVLNSVKSLIRHLNEQHKPPRAQLNYFTCLWTQCGRRCDYRDKHFEKHAMSPLRCAYQDCNESYRTGGQLLKHFKAKHEKDKLRPSAKPALPTLKPVGALPGSLPAFLIVTGPVKSWPISQQRHALLGPWVLRNIVESDQEKPRQRTRKTARSTGAPAIEPSNDYEFLTARTTRYSSLLSQPVDMHLGDLDSARISKMIDDGLTFWPGKQEGSSGMKKPQQPLSPTRPGLGSGEDEGDGKPSYESEAVRAGFSSDEDAVENMLTELSFVDRA</sequence>